<accession>A0A5A5RT65</accession>
<dbReference type="Proteomes" id="UP000324689">
    <property type="component" value="Unassembled WGS sequence"/>
</dbReference>
<proteinExistence type="predicted"/>
<reference evidence="1 2" key="1">
    <citation type="submission" date="2018-09" db="EMBL/GenBank/DDBJ databases">
        <title>Evolutionary history of phycoerythrin pigmentation in the water bloom-forming cyanobacterium Microcystis aeruginosa.</title>
        <authorList>
            <person name="Tanabe Y."/>
            <person name="Tanabe Y."/>
            <person name="Yamaguchi H."/>
        </authorList>
    </citation>
    <scope>NUCLEOTIDE SEQUENCE [LARGE SCALE GENOMIC DNA]</scope>
    <source>
        <strain evidence="1 2">NIES-2521</strain>
    </source>
</reference>
<name>A0A5A5RT65_MICAE</name>
<gene>
    <name evidence="1" type="ORF">MiTs_01310</name>
</gene>
<organism evidence="1 2">
    <name type="scientific">Microcystis aeruginosa NIES-2521</name>
    <dbReference type="NCBI Taxonomy" id="2303983"/>
    <lineage>
        <taxon>Bacteria</taxon>
        <taxon>Bacillati</taxon>
        <taxon>Cyanobacteriota</taxon>
        <taxon>Cyanophyceae</taxon>
        <taxon>Oscillatoriophycideae</taxon>
        <taxon>Chroococcales</taxon>
        <taxon>Microcystaceae</taxon>
        <taxon>Microcystis</taxon>
    </lineage>
</organism>
<evidence type="ECO:0000313" key="2">
    <source>
        <dbReference type="Proteomes" id="UP000324689"/>
    </source>
</evidence>
<dbReference type="AlphaFoldDB" id="A0A5A5RT65"/>
<sequence length="62" mass="6716">MGSGKVGSEGENNPSIKNGFGVKAKKLIKIKTARGISDQSLVILKLVGFEMFLGWQLNPINR</sequence>
<dbReference type="EMBL" id="BHVQ01000011">
    <property type="protein sequence ID" value="GCA79320.1"/>
    <property type="molecule type" value="Genomic_DNA"/>
</dbReference>
<comment type="caution">
    <text evidence="1">The sequence shown here is derived from an EMBL/GenBank/DDBJ whole genome shotgun (WGS) entry which is preliminary data.</text>
</comment>
<protein>
    <submittedName>
        <fullName evidence="1">Uncharacterized protein</fullName>
    </submittedName>
</protein>
<evidence type="ECO:0000313" key="1">
    <source>
        <dbReference type="EMBL" id="GCA79320.1"/>
    </source>
</evidence>